<keyword evidence="17" id="KW-0175">Coiled coil</keyword>
<name>A0A109UWC8_9SACH</name>
<feature type="region of interest" description="Disordered" evidence="18">
    <location>
        <begin position="134"/>
        <end position="172"/>
    </location>
</feature>
<feature type="binding site" evidence="14">
    <location>
        <position position="227"/>
    </location>
    <ligand>
        <name>Zn(2+)</name>
        <dbReference type="ChEBI" id="CHEBI:29105"/>
        <label>1</label>
    </ligand>
</feature>
<comment type="subcellular location">
    <subcellularLocation>
        <location evidence="1 16">Nucleus</location>
    </subcellularLocation>
</comment>
<dbReference type="PANTHER" id="PTHR10333:SF100">
    <property type="entry name" value="CHROMATIN MODIFICATION-RELATED PROTEIN YNG2"/>
    <property type="match status" value="1"/>
</dbReference>
<feature type="domain" description="PHD-type" evidence="19">
    <location>
        <begin position="224"/>
        <end position="273"/>
    </location>
</feature>
<keyword evidence="9 16" id="KW-0539">Nucleus</keyword>
<feature type="site" description="Histone H3K4me3 binding" evidence="13">
    <location>
        <position position="249"/>
    </location>
</feature>
<dbReference type="GO" id="GO:0051321">
    <property type="term" value="P:meiotic cell cycle"/>
    <property type="evidence" value="ECO:0007669"/>
    <property type="project" value="UniProtKB-KW"/>
</dbReference>
<dbReference type="Gene3D" id="6.10.140.1740">
    <property type="match status" value="1"/>
</dbReference>
<protein>
    <recommendedName>
        <fullName evidence="16">Chromatin modification-related protein</fullName>
    </recommendedName>
</protein>
<evidence type="ECO:0000256" key="6">
    <source>
        <dbReference type="ARBA" id="ARBA00022833"/>
    </source>
</evidence>
<evidence type="ECO:0000256" key="10">
    <source>
        <dbReference type="ARBA" id="ARBA00023254"/>
    </source>
</evidence>
<accession>A0A109UWC8</accession>
<evidence type="ECO:0000256" key="4">
    <source>
        <dbReference type="ARBA" id="ARBA00022763"/>
    </source>
</evidence>
<feature type="binding site" evidence="14">
    <location>
        <position position="229"/>
    </location>
    <ligand>
        <name>Zn(2+)</name>
        <dbReference type="ChEBI" id="CHEBI:29105"/>
        <label>1</label>
    </ligand>
</feature>
<dbReference type="EMBL" id="CP014243">
    <property type="protein sequence ID" value="AMD19780.1"/>
    <property type="molecule type" value="Genomic_DNA"/>
</dbReference>
<keyword evidence="8" id="KW-0234">DNA repair</keyword>
<dbReference type="FunFam" id="3.30.40.10:FF:000436">
    <property type="entry name" value="Chromatin modification-related protein"/>
    <property type="match status" value="1"/>
</dbReference>
<keyword evidence="10" id="KW-0469">Meiosis</keyword>
<evidence type="ECO:0000256" key="18">
    <source>
        <dbReference type="SAM" id="MobiDB-lite"/>
    </source>
</evidence>
<dbReference type="PROSITE" id="PS50016">
    <property type="entry name" value="ZF_PHD_2"/>
    <property type="match status" value="1"/>
</dbReference>
<evidence type="ECO:0000256" key="7">
    <source>
        <dbReference type="ARBA" id="ARBA00022853"/>
    </source>
</evidence>
<dbReference type="GO" id="GO:0006325">
    <property type="term" value="P:chromatin organization"/>
    <property type="evidence" value="ECO:0007669"/>
    <property type="project" value="UniProtKB-KW"/>
</dbReference>
<dbReference type="InterPro" id="IPR024610">
    <property type="entry name" value="ING_N_histone-binding"/>
</dbReference>
<dbReference type="SMART" id="SM01408">
    <property type="entry name" value="ING"/>
    <property type="match status" value="1"/>
</dbReference>
<evidence type="ECO:0000256" key="3">
    <source>
        <dbReference type="ARBA" id="ARBA00022723"/>
    </source>
</evidence>
<dbReference type="STRING" id="45286.A0A109UWC8"/>
<dbReference type="Proteomes" id="UP000243052">
    <property type="component" value="Chromosome iii"/>
</dbReference>
<feature type="binding site" evidence="14">
    <location>
        <position position="251"/>
    </location>
    <ligand>
        <name>Zn(2+)</name>
        <dbReference type="ChEBI" id="CHEBI:29105"/>
        <label>1</label>
    </ligand>
</feature>
<evidence type="ECO:0000256" key="2">
    <source>
        <dbReference type="ARBA" id="ARBA00010210"/>
    </source>
</evidence>
<evidence type="ECO:0000256" key="1">
    <source>
        <dbReference type="ARBA" id="ARBA00004123"/>
    </source>
</evidence>
<keyword evidence="6 14" id="KW-0862">Zinc</keyword>
<dbReference type="CDD" id="cd16858">
    <property type="entry name" value="ING_ING3_Yng2p"/>
    <property type="match status" value="1"/>
</dbReference>
<evidence type="ECO:0000256" key="9">
    <source>
        <dbReference type="ARBA" id="ARBA00023242"/>
    </source>
</evidence>
<dbReference type="AlphaFoldDB" id="A0A109UWC8"/>
<feature type="site" description="Histone H3K4me3 binding" evidence="13">
    <location>
        <position position="241"/>
    </location>
</feature>
<dbReference type="InterPro" id="IPR013083">
    <property type="entry name" value="Znf_RING/FYVE/PHD"/>
</dbReference>
<evidence type="ECO:0000256" key="12">
    <source>
        <dbReference type="ARBA" id="ARBA00037044"/>
    </source>
</evidence>
<dbReference type="OrthoDB" id="5411773at2759"/>
<keyword evidence="4" id="KW-0227">DNA damage</keyword>
<dbReference type="InterPro" id="IPR028651">
    <property type="entry name" value="ING_fam"/>
</dbReference>
<feature type="site" description="Histone H3K4me3 binding" evidence="13">
    <location>
        <position position="226"/>
    </location>
</feature>
<dbReference type="Gene3D" id="3.30.40.10">
    <property type="entry name" value="Zinc/RING finger domain, C3HC4 (zinc finger)"/>
    <property type="match status" value="1"/>
</dbReference>
<feature type="binding site" evidence="14">
    <location>
        <position position="254"/>
    </location>
    <ligand>
        <name>Zn(2+)</name>
        <dbReference type="ChEBI" id="CHEBI:29105"/>
        <label>1</label>
    </ligand>
</feature>
<comment type="subunit">
    <text evidence="16">Component of an histone acetyltransferase complex. Interacts with H3K4me3 and to a lesser extent with H3K4me2.</text>
</comment>
<proteinExistence type="inferred from homology"/>
<dbReference type="GO" id="GO:0008270">
    <property type="term" value="F:zinc ion binding"/>
    <property type="evidence" value="ECO:0007669"/>
    <property type="project" value="UniProtKB-KW"/>
</dbReference>
<dbReference type="InterPro" id="IPR011011">
    <property type="entry name" value="Znf_FYVE_PHD"/>
</dbReference>
<comment type="domain">
    <text evidence="16">The PHD-type zinc finger mediates the binding to H3K4me3.</text>
</comment>
<dbReference type="GO" id="GO:0035267">
    <property type="term" value="C:NuA4 histone acetyltransferase complex"/>
    <property type="evidence" value="ECO:0007669"/>
    <property type="project" value="UniProtKB-ARBA"/>
</dbReference>
<feature type="compositionally biased region" description="Low complexity" evidence="18">
    <location>
        <begin position="140"/>
        <end position="149"/>
    </location>
</feature>
<feature type="binding site" evidence="14">
    <location>
        <position position="270"/>
    </location>
    <ligand>
        <name>Zn(2+)</name>
        <dbReference type="ChEBI" id="CHEBI:29105"/>
        <label>2</label>
    </ligand>
</feature>
<comment type="function">
    <text evidence="12">Component of the NuA4 histone acetyltransferase complex which is involved in transcriptional activation of selected genes principally by acetylation of nucleosomal histone H4 and H2A. The NuA4 complex is also involved in DNA repair. Involved in cell cycle progression and meiosis.</text>
</comment>
<keyword evidence="11" id="KW-0131">Cell cycle</keyword>
<evidence type="ECO:0000256" key="17">
    <source>
        <dbReference type="SAM" id="Coils"/>
    </source>
</evidence>
<dbReference type="InterPro" id="IPR001965">
    <property type="entry name" value="Znf_PHD"/>
</dbReference>
<comment type="function">
    <text evidence="16">Component of an histone acetyltransferase complex.</text>
</comment>
<dbReference type="SMART" id="SM00249">
    <property type="entry name" value="PHD"/>
    <property type="match status" value="1"/>
</dbReference>
<evidence type="ECO:0000313" key="20">
    <source>
        <dbReference type="EMBL" id="AMD19780.1"/>
    </source>
</evidence>
<feature type="binding site" evidence="14">
    <location>
        <position position="245"/>
    </location>
    <ligand>
        <name>Zn(2+)</name>
        <dbReference type="ChEBI" id="CHEBI:29105"/>
        <label>2</label>
    </ligand>
</feature>
<dbReference type="GO" id="GO:0005634">
    <property type="term" value="C:nucleus"/>
    <property type="evidence" value="ECO:0007669"/>
    <property type="project" value="UniProtKB-SubCell"/>
</dbReference>
<sequence>MSNERPQDPSSALEQAIQDVSNLKSEFKFLLEEIRTADLEFYEYKKKYLSKDAQIHKFIKQHGSLVENPKERELVKRIKEDMENGLRLQKEKCIVAYTLLYTVTKHLNKVKSNIDALEEDGMLAPLEEENAEFGNDLSRESSLLSSGTSFGKRKRTMTAGPSSASSSLKKRVRYERGRSVQRDMMGGDLLADDSTGNGANFGDELQHFNDELFSMNQQEEDDKQLYCFCQSVSYGEMVACDGANCKYEWFHYGCVNLQEPPKGQWYCPECRQEMANQKLKKKKRV</sequence>
<dbReference type="Pfam" id="PF12998">
    <property type="entry name" value="ING"/>
    <property type="match status" value="1"/>
</dbReference>
<dbReference type="SUPFAM" id="SSF57903">
    <property type="entry name" value="FYVE/PHD zinc finger"/>
    <property type="match status" value="1"/>
</dbReference>
<dbReference type="PANTHER" id="PTHR10333">
    <property type="entry name" value="INHIBITOR OF GROWTH PROTEIN"/>
    <property type="match status" value="1"/>
</dbReference>
<evidence type="ECO:0000256" key="5">
    <source>
        <dbReference type="ARBA" id="ARBA00022771"/>
    </source>
</evidence>
<evidence type="ECO:0000313" key="21">
    <source>
        <dbReference type="Proteomes" id="UP000243052"/>
    </source>
</evidence>
<dbReference type="GeneID" id="28722995"/>
<feature type="binding site" evidence="14">
    <location>
        <position position="267"/>
    </location>
    <ligand>
        <name>Zn(2+)</name>
        <dbReference type="ChEBI" id="CHEBI:29105"/>
        <label>2</label>
    </ligand>
</feature>
<keyword evidence="7 16" id="KW-0156">Chromatin regulator</keyword>
<dbReference type="GO" id="GO:0006355">
    <property type="term" value="P:regulation of DNA-templated transcription"/>
    <property type="evidence" value="ECO:0007669"/>
    <property type="project" value="TreeGrafter"/>
</dbReference>
<dbReference type="CDD" id="cd15505">
    <property type="entry name" value="PHD_ING"/>
    <property type="match status" value="1"/>
</dbReference>
<feature type="coiled-coil region" evidence="17">
    <location>
        <begin position="13"/>
        <end position="40"/>
    </location>
</feature>
<evidence type="ECO:0000259" key="19">
    <source>
        <dbReference type="PROSITE" id="PS50016"/>
    </source>
</evidence>
<evidence type="ECO:0000256" key="16">
    <source>
        <dbReference type="RuleBase" id="RU361213"/>
    </source>
</evidence>
<evidence type="ECO:0000256" key="13">
    <source>
        <dbReference type="PIRSR" id="PIRSR628651-50"/>
    </source>
</evidence>
<keyword evidence="3 14" id="KW-0479">Metal-binding</keyword>
<dbReference type="PROSITE" id="PS01359">
    <property type="entry name" value="ZF_PHD_1"/>
    <property type="match status" value="1"/>
</dbReference>
<evidence type="ECO:0000256" key="11">
    <source>
        <dbReference type="ARBA" id="ARBA00023306"/>
    </source>
</evidence>
<dbReference type="InterPro" id="IPR019786">
    <property type="entry name" value="Zinc_finger_PHD-type_CS"/>
</dbReference>
<organism evidence="20 21">
    <name type="scientific">Eremothecium sinecaudum</name>
    <dbReference type="NCBI Taxonomy" id="45286"/>
    <lineage>
        <taxon>Eukaryota</taxon>
        <taxon>Fungi</taxon>
        <taxon>Dikarya</taxon>
        <taxon>Ascomycota</taxon>
        <taxon>Saccharomycotina</taxon>
        <taxon>Saccharomycetes</taxon>
        <taxon>Saccharomycetales</taxon>
        <taxon>Saccharomycetaceae</taxon>
        <taxon>Eremothecium</taxon>
    </lineage>
</organism>
<dbReference type="GO" id="GO:0006281">
    <property type="term" value="P:DNA repair"/>
    <property type="evidence" value="ECO:0007669"/>
    <property type="project" value="UniProtKB-KW"/>
</dbReference>
<comment type="similarity">
    <text evidence="2 16">Belongs to the ING family.</text>
</comment>
<evidence type="ECO:0000256" key="14">
    <source>
        <dbReference type="PIRSR" id="PIRSR628651-51"/>
    </source>
</evidence>
<reference evidence="20 21" key="1">
    <citation type="submission" date="2016-01" db="EMBL/GenBank/DDBJ databases">
        <title>Genome sequence of the yeast Holleya sinecauda.</title>
        <authorList>
            <person name="Dietrich F.S."/>
        </authorList>
    </citation>
    <scope>NUCLEOTIDE SEQUENCE [LARGE SCALE GENOMIC DNA]</scope>
    <source>
        <strain evidence="20 21">ATCC 58844</strain>
    </source>
</reference>
<feature type="binding site" evidence="14">
    <location>
        <position position="240"/>
    </location>
    <ligand>
        <name>Zn(2+)</name>
        <dbReference type="ChEBI" id="CHEBI:29105"/>
        <label>2</label>
    </ligand>
</feature>
<keyword evidence="21" id="KW-1185">Reference proteome</keyword>
<feature type="site" description="Histone H3K4me3 binding" evidence="13">
    <location>
        <position position="237"/>
    </location>
</feature>
<evidence type="ECO:0000256" key="8">
    <source>
        <dbReference type="ARBA" id="ARBA00023204"/>
    </source>
</evidence>
<dbReference type="RefSeq" id="XP_017986776.1">
    <property type="nucleotide sequence ID" value="XM_018131336.1"/>
</dbReference>
<evidence type="ECO:0000256" key="15">
    <source>
        <dbReference type="PROSITE-ProRule" id="PRU00146"/>
    </source>
</evidence>
<dbReference type="InterPro" id="IPR019787">
    <property type="entry name" value="Znf_PHD-finger"/>
</dbReference>
<keyword evidence="5 15" id="KW-0863">Zinc-finger</keyword>
<gene>
    <name evidence="20" type="ORF">AW171_hschr31631</name>
</gene>